<sequence>MIDDDDHELSGLIRTHATRHRASPALDAAIRTEIALQSAASRKRTRSPEWHWPAWGFAGVGFAFGVLLTVLVVLLSGQAVETDKLAAELVNSHVRALMVSHLTDVASSNRHTVKPWFQGKLDFSPAVQDLAEQGFILVGGRLDYVSGRPVAALVYRRHDHLINVFIWPGSGNEGQQASTRQGFNLLHWHVDGMQYWAVSDAHAEDLAALGKLLH</sequence>
<accession>A0A1A8XI94</accession>
<feature type="transmembrane region" description="Helical" evidence="1">
    <location>
        <begin position="52"/>
        <end position="75"/>
    </location>
</feature>
<evidence type="ECO:0000313" key="2">
    <source>
        <dbReference type="EMBL" id="SBT04097.1"/>
    </source>
</evidence>
<proteinExistence type="predicted"/>
<organism evidence="2 3">
    <name type="scientific">Candidatus Accumulibacter aalborgensis</name>
    <dbReference type="NCBI Taxonomy" id="1860102"/>
    <lineage>
        <taxon>Bacteria</taxon>
        <taxon>Pseudomonadati</taxon>
        <taxon>Pseudomonadota</taxon>
        <taxon>Betaproteobacteria</taxon>
        <taxon>Candidatus Accumulibacter</taxon>
    </lineage>
</organism>
<reference evidence="2 3" key="1">
    <citation type="submission" date="2016-06" db="EMBL/GenBank/DDBJ databases">
        <authorList>
            <person name="Kjaerup R.B."/>
            <person name="Dalgaard T.S."/>
            <person name="Juul-Madsen H.R."/>
        </authorList>
    </citation>
    <scope>NUCLEOTIDE SEQUENCE [LARGE SCALE GENOMIC DNA]</scope>
    <source>
        <strain evidence="2">3</strain>
    </source>
</reference>
<protein>
    <submittedName>
        <fullName evidence="2">Putative transmembrane transcriptional regulator (Anti-sigma factor)</fullName>
    </submittedName>
</protein>
<dbReference type="EMBL" id="FLQX01000035">
    <property type="protein sequence ID" value="SBT04097.1"/>
    <property type="molecule type" value="Genomic_DNA"/>
</dbReference>
<dbReference type="AlphaFoldDB" id="A0A1A8XI94"/>
<keyword evidence="1 2" id="KW-0812">Transmembrane</keyword>
<keyword evidence="1" id="KW-1133">Transmembrane helix</keyword>
<dbReference type="RefSeq" id="WP_342674025.1">
    <property type="nucleotide sequence ID" value="NZ_FLQX01000035.1"/>
</dbReference>
<keyword evidence="3" id="KW-1185">Reference proteome</keyword>
<dbReference type="Proteomes" id="UP000199169">
    <property type="component" value="Unassembled WGS sequence"/>
</dbReference>
<keyword evidence="1" id="KW-0472">Membrane</keyword>
<dbReference type="STRING" id="1860102.ACCAA_130067"/>
<gene>
    <name evidence="2" type="ORF">ACCAA_130067</name>
</gene>
<evidence type="ECO:0000256" key="1">
    <source>
        <dbReference type="SAM" id="Phobius"/>
    </source>
</evidence>
<name>A0A1A8XI94_9PROT</name>
<evidence type="ECO:0000313" key="3">
    <source>
        <dbReference type="Proteomes" id="UP000199169"/>
    </source>
</evidence>